<dbReference type="RefSeq" id="WP_119479574.1">
    <property type="nucleotide sequence ID" value="NZ_QXML01000016.1"/>
</dbReference>
<organism evidence="1 2">
    <name type="scientific">Algoriphagus lacus</name>
    <dbReference type="NCBI Taxonomy" id="2056311"/>
    <lineage>
        <taxon>Bacteria</taxon>
        <taxon>Pseudomonadati</taxon>
        <taxon>Bacteroidota</taxon>
        <taxon>Cytophagia</taxon>
        <taxon>Cytophagales</taxon>
        <taxon>Cyclobacteriaceae</taxon>
        <taxon>Algoriphagus</taxon>
    </lineage>
</organism>
<dbReference type="Proteomes" id="UP000283522">
    <property type="component" value="Unassembled WGS sequence"/>
</dbReference>
<name>A0A418PLU0_9BACT</name>
<sequence>MKINLNDPKEFTIDNVKALIASEEDNVHTQFRVTQDGFLFLSKDVGNRKLEGIIFRLETNGAFNGYVGENAAKDESWVARVFNVINENWPRPKSPYCDNF</sequence>
<protein>
    <submittedName>
        <fullName evidence="1">Uncharacterized protein</fullName>
    </submittedName>
</protein>
<keyword evidence="2" id="KW-1185">Reference proteome</keyword>
<gene>
    <name evidence="1" type="ORF">D0X99_19595</name>
</gene>
<evidence type="ECO:0000313" key="1">
    <source>
        <dbReference type="EMBL" id="RIW12162.1"/>
    </source>
</evidence>
<dbReference type="AlphaFoldDB" id="A0A418PLU0"/>
<dbReference type="OrthoDB" id="980900at2"/>
<dbReference type="EMBL" id="QXML01000016">
    <property type="protein sequence ID" value="RIW12162.1"/>
    <property type="molecule type" value="Genomic_DNA"/>
</dbReference>
<proteinExistence type="predicted"/>
<comment type="caution">
    <text evidence="1">The sequence shown here is derived from an EMBL/GenBank/DDBJ whole genome shotgun (WGS) entry which is preliminary data.</text>
</comment>
<accession>A0A418PLU0</accession>
<reference evidence="1 2" key="1">
    <citation type="submission" date="2018-09" db="EMBL/GenBank/DDBJ databases">
        <authorList>
            <person name="Wang X."/>
            <person name="Du Z."/>
        </authorList>
    </citation>
    <scope>NUCLEOTIDE SEQUENCE [LARGE SCALE GENOMIC DNA]</scope>
    <source>
        <strain evidence="1 2">N3</strain>
    </source>
</reference>
<evidence type="ECO:0000313" key="2">
    <source>
        <dbReference type="Proteomes" id="UP000283522"/>
    </source>
</evidence>